<feature type="non-terminal residue" evidence="1">
    <location>
        <position position="1"/>
    </location>
</feature>
<name>A0ACA9SVE8_9GLOM</name>
<evidence type="ECO:0000313" key="1">
    <source>
        <dbReference type="EMBL" id="CAG8849461.1"/>
    </source>
</evidence>
<comment type="caution">
    <text evidence="1">The sequence shown here is derived from an EMBL/GenBank/DDBJ whole genome shotgun (WGS) entry which is preliminary data.</text>
</comment>
<reference evidence="1" key="1">
    <citation type="submission" date="2021-06" db="EMBL/GenBank/DDBJ databases">
        <authorList>
            <person name="Kallberg Y."/>
            <person name="Tangrot J."/>
            <person name="Rosling A."/>
        </authorList>
    </citation>
    <scope>NUCLEOTIDE SEQUENCE</scope>
    <source>
        <strain evidence="1">MA461A</strain>
    </source>
</reference>
<protein>
    <submittedName>
        <fullName evidence="1">367_t:CDS:1</fullName>
    </submittedName>
</protein>
<sequence>MSFISNELNRIQKIINDLKKEKTILESDISICKNKTKDHEQNKKINQDLKNLEYEYYSLGRSLKNTLEQLEKEKKINIEIQKTVEILNQKADI</sequence>
<gene>
    <name evidence="1" type="ORF">RPERSI_LOCUS35600</name>
</gene>
<keyword evidence="2" id="KW-1185">Reference proteome</keyword>
<dbReference type="EMBL" id="CAJVQC010165637">
    <property type="protein sequence ID" value="CAG8849461.1"/>
    <property type="molecule type" value="Genomic_DNA"/>
</dbReference>
<evidence type="ECO:0000313" key="2">
    <source>
        <dbReference type="Proteomes" id="UP000789920"/>
    </source>
</evidence>
<proteinExistence type="predicted"/>
<accession>A0ACA9SVE8</accession>
<organism evidence="1 2">
    <name type="scientific">Racocetra persica</name>
    <dbReference type="NCBI Taxonomy" id="160502"/>
    <lineage>
        <taxon>Eukaryota</taxon>
        <taxon>Fungi</taxon>
        <taxon>Fungi incertae sedis</taxon>
        <taxon>Mucoromycota</taxon>
        <taxon>Glomeromycotina</taxon>
        <taxon>Glomeromycetes</taxon>
        <taxon>Diversisporales</taxon>
        <taxon>Gigasporaceae</taxon>
        <taxon>Racocetra</taxon>
    </lineage>
</organism>
<dbReference type="Proteomes" id="UP000789920">
    <property type="component" value="Unassembled WGS sequence"/>
</dbReference>
<feature type="non-terminal residue" evidence="1">
    <location>
        <position position="93"/>
    </location>
</feature>